<reference evidence="4" key="1">
    <citation type="submission" date="2016-10" db="EMBL/GenBank/DDBJ databases">
        <authorList>
            <person name="Varghese N."/>
            <person name="Submissions S."/>
        </authorList>
    </citation>
    <scope>NUCLEOTIDE SEQUENCE [LARGE SCALE GENOMIC DNA]</scope>
    <source>
        <strain evidence="4">DSM 8344</strain>
    </source>
</reference>
<dbReference type="Proteomes" id="UP000198656">
    <property type="component" value="Unassembled WGS sequence"/>
</dbReference>
<dbReference type="Pfam" id="PF09299">
    <property type="entry name" value="Mu-transpos_C"/>
    <property type="match status" value="1"/>
</dbReference>
<keyword evidence="4" id="KW-1185">Reference proteome</keyword>
<dbReference type="InterPro" id="IPR036397">
    <property type="entry name" value="RNaseH_sf"/>
</dbReference>
<gene>
    <name evidence="3" type="ORF">SAMN05443529_14115</name>
</gene>
<accession>A0A1G8KUA6</accession>
<dbReference type="InterPro" id="IPR012337">
    <property type="entry name" value="RNaseH-like_sf"/>
</dbReference>
<feature type="region of interest" description="Disordered" evidence="1">
    <location>
        <begin position="681"/>
        <end position="739"/>
    </location>
</feature>
<organism evidence="3 4">
    <name type="scientific">Desulfosporosinus hippei DSM 8344</name>
    <dbReference type="NCBI Taxonomy" id="1121419"/>
    <lineage>
        <taxon>Bacteria</taxon>
        <taxon>Bacillati</taxon>
        <taxon>Bacillota</taxon>
        <taxon>Clostridia</taxon>
        <taxon>Eubacteriales</taxon>
        <taxon>Desulfitobacteriaceae</taxon>
        <taxon>Desulfosporosinus</taxon>
    </lineage>
</organism>
<evidence type="ECO:0000313" key="3">
    <source>
        <dbReference type="EMBL" id="SDI47024.1"/>
    </source>
</evidence>
<dbReference type="STRING" id="1121419.SAMN05443529_14115"/>
<dbReference type="AlphaFoldDB" id="A0A1G8KUA6"/>
<sequence length="739" mass="85676">MVNNPIEVWGEVDMDDIFVNSVIEWRDEEMKITTVERVLWIASDRSQLVIIGICDDSQLPEYKYYIEVEEALRHGIARKLRTDPYSKFMKPNGDFSENSLKNRDKAWNIICDLVELEPEIYDERQRGKLIQQVCMKQSIHKRVVYRHLKHYWVRGKTKNALLPNFDNCGAPGEEKKPKSDVKLGRPRNVTREDPTLGGVNVNSIDKKNINIAIKQWYLNTDENPMTFAYRQMLENHYNTSVYFKNGVPIPILKSNDDVISYVQFQYWADKVLSDLKHTMLKRFGERKYNLLKRPLLGNATTRSFGPGSVFEIDATPVNVYFVSEFDRSRIIGRAVLYIIKDVFSRLIVGIYVGLEGPSWLGAMMALENATSNKVEFCAQYGITIDESDWPCHHLPKSITGDGGEMKSHKADNLTDSLGVRTDIAPPYRADLKGIVEQNFRMEDRRIAPFVPGLIRKEIRERGEPDYRLNARLTIKAFTKIIILTVLEHNKKELHDYPLDRDMTSDGIPPIPLELWNWGIAHISGILHEKPQDTIRLNLMPRAEASVTRKGIYFEKMFYGCDVALAESWYERASVSRFKVPIAYDPRNTNYIYIPNKDGTECIKCQRLKHLSRFDDMRLEEVQDQLFFEEVESHRRKTSQNQITADATAQIKAIVKEEKELTEEVWPTDASKASIVKNIKPNRKQDREAIRQQESWEIGKDTSENEYSASVIPISRAKDEKADDPLMTLLQQQREERRKK</sequence>
<feature type="compositionally biased region" description="Basic and acidic residues" evidence="1">
    <location>
        <begin position="172"/>
        <end position="194"/>
    </location>
</feature>
<protein>
    <submittedName>
        <fullName evidence="3">Mu transposase, C-terminal</fullName>
    </submittedName>
</protein>
<dbReference type="InterPro" id="IPR015378">
    <property type="entry name" value="Transposase-like_Mu_C"/>
</dbReference>
<feature type="domain" description="Integrase catalytic" evidence="2">
    <location>
        <begin position="302"/>
        <end position="517"/>
    </location>
</feature>
<dbReference type="EMBL" id="FNCP01000041">
    <property type="protein sequence ID" value="SDI47024.1"/>
    <property type="molecule type" value="Genomic_DNA"/>
</dbReference>
<dbReference type="SUPFAM" id="SSF53098">
    <property type="entry name" value="Ribonuclease H-like"/>
    <property type="match status" value="1"/>
</dbReference>
<proteinExistence type="predicted"/>
<dbReference type="GO" id="GO:0015074">
    <property type="term" value="P:DNA integration"/>
    <property type="evidence" value="ECO:0007669"/>
    <property type="project" value="InterPro"/>
</dbReference>
<dbReference type="PROSITE" id="PS50994">
    <property type="entry name" value="INTEGRASE"/>
    <property type="match status" value="1"/>
</dbReference>
<feature type="region of interest" description="Disordered" evidence="1">
    <location>
        <begin position="169"/>
        <end position="194"/>
    </location>
</feature>
<dbReference type="GO" id="GO:0003676">
    <property type="term" value="F:nucleic acid binding"/>
    <property type="evidence" value="ECO:0007669"/>
    <property type="project" value="InterPro"/>
</dbReference>
<name>A0A1G8KUA6_9FIRM</name>
<dbReference type="InterPro" id="IPR001584">
    <property type="entry name" value="Integrase_cat-core"/>
</dbReference>
<evidence type="ECO:0000259" key="2">
    <source>
        <dbReference type="PROSITE" id="PS50994"/>
    </source>
</evidence>
<dbReference type="Gene3D" id="3.30.420.10">
    <property type="entry name" value="Ribonuclease H-like superfamily/Ribonuclease H"/>
    <property type="match status" value="1"/>
</dbReference>
<evidence type="ECO:0000256" key="1">
    <source>
        <dbReference type="SAM" id="MobiDB-lite"/>
    </source>
</evidence>
<evidence type="ECO:0000313" key="4">
    <source>
        <dbReference type="Proteomes" id="UP000198656"/>
    </source>
</evidence>